<sequence length="516" mass="57423">MPAKHLPPASVSPYSCLGCREAKRKCDRLHPECTLCTQKNIPCSYPHRRKRRELRNSSASASPAAGSSVASPESSLARRPAPVVSATAANLLAERFMDPELFAFAQLELPVLEVESLVTDDVEALVGDVQDIQATAQFFFETVHTWMPIVSKVGFSQSLIRRMTHQRTEFFLLVLSMKLCSSRVTNARTNLYRTTRQLHADMERSGTLSLLVLQAGILIALYEMGHGLYPDAYLSVAQCARYGTALGVDKTIVSRDLAATKVPDLEEARRVWWSILVLDRFMNLCDPMRHLVTADPDSTSYLPIDDEEWDSGTSGAGNAFTLGSAISLRLGRFARFAQAAHLLSQVLHQVADRSSDTTQLRRTIFSLVNVSRIEADMRHGILLLDHPTLLPPGHQQHGAGDLSSETSSILQAALNMALHFSDAHMTRLCDFMSPFLLYLMYKVSAVCMKRSLGRDSESLDAKNAQAVRLSLGYLSRRWLAADVYLSLLSRLEVLFMTQQYGRMLPFRASETRRPCA</sequence>
<dbReference type="GO" id="GO:0003677">
    <property type="term" value="F:DNA binding"/>
    <property type="evidence" value="ECO:0007669"/>
    <property type="project" value="UniProtKB-KW"/>
</dbReference>
<accession>A0A0B4F1V2</accession>
<proteinExistence type="predicted"/>
<dbReference type="Proteomes" id="UP000031186">
    <property type="component" value="Unassembled WGS sequence"/>
</dbReference>
<evidence type="ECO:0000256" key="4">
    <source>
        <dbReference type="ARBA" id="ARBA00023163"/>
    </source>
</evidence>
<dbReference type="GO" id="GO:0006351">
    <property type="term" value="P:DNA-templated transcription"/>
    <property type="evidence" value="ECO:0007669"/>
    <property type="project" value="InterPro"/>
</dbReference>
<dbReference type="PROSITE" id="PS50048">
    <property type="entry name" value="ZN2_CY6_FUNGAL_2"/>
    <property type="match status" value="1"/>
</dbReference>
<dbReference type="PANTHER" id="PTHR47338">
    <property type="entry name" value="ZN(II)2CYS6 TRANSCRIPTION FACTOR (EUROFUNG)-RELATED"/>
    <property type="match status" value="1"/>
</dbReference>
<organism evidence="8 9">
    <name type="scientific">Metarhizium anisopliae (strain ARSEF 549)</name>
    <dbReference type="NCBI Taxonomy" id="3151832"/>
    <lineage>
        <taxon>Eukaryota</taxon>
        <taxon>Fungi</taxon>
        <taxon>Dikarya</taxon>
        <taxon>Ascomycota</taxon>
        <taxon>Pezizomycotina</taxon>
        <taxon>Sordariomycetes</taxon>
        <taxon>Hypocreomycetidae</taxon>
        <taxon>Hypocreales</taxon>
        <taxon>Clavicipitaceae</taxon>
        <taxon>Metarhizium</taxon>
    </lineage>
</organism>
<dbReference type="Pfam" id="PF00172">
    <property type="entry name" value="Zn_clus"/>
    <property type="match status" value="1"/>
</dbReference>
<dbReference type="GO" id="GO:0000981">
    <property type="term" value="F:DNA-binding transcription factor activity, RNA polymerase II-specific"/>
    <property type="evidence" value="ECO:0007669"/>
    <property type="project" value="InterPro"/>
</dbReference>
<feature type="domain" description="Zn(2)-C6 fungal-type" evidence="7">
    <location>
        <begin position="15"/>
        <end position="45"/>
    </location>
</feature>
<name>A0A0B4F1V2_METAF</name>
<dbReference type="GO" id="GO:0008270">
    <property type="term" value="F:zinc ion binding"/>
    <property type="evidence" value="ECO:0007669"/>
    <property type="project" value="InterPro"/>
</dbReference>
<feature type="non-terminal residue" evidence="8">
    <location>
        <position position="1"/>
    </location>
</feature>
<keyword evidence="3" id="KW-0805">Transcription regulation</keyword>
<protein>
    <submittedName>
        <fullName evidence="8">Zn(2)-C6 fungal-type DNA-binding domain protein</fullName>
    </submittedName>
</protein>
<keyword evidence="2" id="KW-0479">Metal-binding</keyword>
<keyword evidence="5" id="KW-0539">Nucleus</keyword>
<dbReference type="PANTHER" id="PTHR47338:SF20">
    <property type="entry name" value="ZN(II)2CYS6 TRANSCRIPTION FACTOR (EUROFUNG)"/>
    <property type="match status" value="1"/>
</dbReference>
<dbReference type="OrthoDB" id="3862662at2759"/>
<dbReference type="GO" id="GO:0005634">
    <property type="term" value="C:nucleus"/>
    <property type="evidence" value="ECO:0007669"/>
    <property type="project" value="UniProtKB-SubCell"/>
</dbReference>
<dbReference type="HOGENOM" id="CLU_023880_2_0_1"/>
<keyword evidence="8" id="KW-0238">DNA-binding</keyword>
<evidence type="ECO:0000259" key="7">
    <source>
        <dbReference type="PROSITE" id="PS50048"/>
    </source>
</evidence>
<dbReference type="CDD" id="cd00067">
    <property type="entry name" value="GAL4"/>
    <property type="match status" value="1"/>
</dbReference>
<keyword evidence="4" id="KW-0804">Transcription</keyword>
<dbReference type="VEuPathDB" id="FungiDB:MAN_02996"/>
<feature type="compositionally biased region" description="Low complexity" evidence="6">
    <location>
        <begin position="57"/>
        <end position="73"/>
    </location>
</feature>
<evidence type="ECO:0000256" key="3">
    <source>
        <dbReference type="ARBA" id="ARBA00023015"/>
    </source>
</evidence>
<evidence type="ECO:0000313" key="8">
    <source>
        <dbReference type="EMBL" id="KID68140.1"/>
    </source>
</evidence>
<dbReference type="Pfam" id="PF04082">
    <property type="entry name" value="Fungal_trans"/>
    <property type="match status" value="1"/>
</dbReference>
<dbReference type="InterPro" id="IPR001138">
    <property type="entry name" value="Zn2Cys6_DnaBD"/>
</dbReference>
<comment type="subcellular location">
    <subcellularLocation>
        <location evidence="1">Nucleus</location>
    </subcellularLocation>
</comment>
<dbReference type="InterPro" id="IPR036864">
    <property type="entry name" value="Zn2-C6_fun-type_DNA-bd_sf"/>
</dbReference>
<dbReference type="CDD" id="cd12148">
    <property type="entry name" value="fungal_TF_MHR"/>
    <property type="match status" value="1"/>
</dbReference>
<evidence type="ECO:0000256" key="5">
    <source>
        <dbReference type="ARBA" id="ARBA00023242"/>
    </source>
</evidence>
<dbReference type="AlphaFoldDB" id="A0A0B4F1V2"/>
<reference evidence="8 9" key="1">
    <citation type="journal article" date="2014" name="Proc. Natl. Acad. Sci. U.S.A.">
        <title>Trajectory and genomic determinants of fungal-pathogen speciation and host adaptation.</title>
        <authorList>
            <person name="Hu X."/>
            <person name="Xiao G."/>
            <person name="Zheng P."/>
            <person name="Shang Y."/>
            <person name="Su Y."/>
            <person name="Zhang X."/>
            <person name="Liu X."/>
            <person name="Zhan S."/>
            <person name="St Leger R.J."/>
            <person name="Wang C."/>
        </authorList>
    </citation>
    <scope>NUCLEOTIDE SEQUENCE [LARGE SCALE GENOMIC DNA]</scope>
    <source>
        <strain evidence="8 9">ARSEF 549</strain>
    </source>
</reference>
<evidence type="ECO:0000256" key="6">
    <source>
        <dbReference type="SAM" id="MobiDB-lite"/>
    </source>
</evidence>
<dbReference type="Gene3D" id="4.10.240.10">
    <property type="entry name" value="Zn(2)-C6 fungal-type DNA-binding domain"/>
    <property type="match status" value="1"/>
</dbReference>
<feature type="region of interest" description="Disordered" evidence="6">
    <location>
        <begin position="52"/>
        <end position="73"/>
    </location>
</feature>
<dbReference type="SUPFAM" id="SSF57701">
    <property type="entry name" value="Zn2/Cys6 DNA-binding domain"/>
    <property type="match status" value="1"/>
</dbReference>
<evidence type="ECO:0000256" key="1">
    <source>
        <dbReference type="ARBA" id="ARBA00004123"/>
    </source>
</evidence>
<comment type="caution">
    <text evidence="8">The sequence shown here is derived from an EMBL/GenBank/DDBJ whole genome shotgun (WGS) entry which is preliminary data.</text>
</comment>
<evidence type="ECO:0000256" key="2">
    <source>
        <dbReference type="ARBA" id="ARBA00022723"/>
    </source>
</evidence>
<dbReference type="EMBL" id="AZNF01000003">
    <property type="protein sequence ID" value="KID68140.1"/>
    <property type="molecule type" value="Genomic_DNA"/>
</dbReference>
<dbReference type="SMART" id="SM00066">
    <property type="entry name" value="GAL4"/>
    <property type="match status" value="1"/>
</dbReference>
<evidence type="ECO:0000313" key="9">
    <source>
        <dbReference type="Proteomes" id="UP000031186"/>
    </source>
</evidence>
<gene>
    <name evidence="8" type="ORF">MAN_02996</name>
</gene>
<keyword evidence="9" id="KW-1185">Reference proteome</keyword>
<dbReference type="InterPro" id="IPR050815">
    <property type="entry name" value="TF_fung"/>
</dbReference>
<dbReference type="PROSITE" id="PS00463">
    <property type="entry name" value="ZN2_CY6_FUNGAL_1"/>
    <property type="match status" value="1"/>
</dbReference>
<dbReference type="InterPro" id="IPR007219">
    <property type="entry name" value="XnlR_reg_dom"/>
</dbReference>